<dbReference type="InterPro" id="IPR036390">
    <property type="entry name" value="WH_DNA-bd_sf"/>
</dbReference>
<proteinExistence type="predicted"/>
<dbReference type="RefSeq" id="WP_202859444.1">
    <property type="nucleotide sequence ID" value="NZ_JAEUGD010000067.1"/>
</dbReference>
<dbReference type="Pfam" id="PF08279">
    <property type="entry name" value="HTH_11"/>
    <property type="match status" value="1"/>
</dbReference>
<gene>
    <name evidence="2" type="ORF">JMN32_26595</name>
</gene>
<dbReference type="InterPro" id="IPR013196">
    <property type="entry name" value="HTH_11"/>
</dbReference>
<dbReference type="Proteomes" id="UP000614216">
    <property type="component" value="Unassembled WGS sequence"/>
</dbReference>
<dbReference type="Gene3D" id="1.10.10.10">
    <property type="entry name" value="Winged helix-like DNA-binding domain superfamily/Winged helix DNA-binding domain"/>
    <property type="match status" value="1"/>
</dbReference>
<evidence type="ECO:0000259" key="1">
    <source>
        <dbReference type="Pfam" id="PF08279"/>
    </source>
</evidence>
<sequence>MNFIEKIERLDSQIRHGSTGNAEELAQKLGISKRSVFNYLKWMKDRGAPITFSRIRKSYIYDQEVEFVATFVSSALMQEVEQSNNI</sequence>
<reference evidence="2" key="1">
    <citation type="submission" date="2021-01" db="EMBL/GenBank/DDBJ databases">
        <title>Fulvivirga kasyanovii gen. nov., sp nov., a novel member of the phylum Bacteroidetes isolated from seawater in a mussel farm.</title>
        <authorList>
            <person name="Zhao L.-H."/>
            <person name="Wang Z.-J."/>
        </authorList>
    </citation>
    <scope>NUCLEOTIDE SEQUENCE</scope>
    <source>
        <strain evidence="2">29W222</strain>
    </source>
</reference>
<evidence type="ECO:0000313" key="2">
    <source>
        <dbReference type="EMBL" id="MBL6449910.1"/>
    </source>
</evidence>
<name>A0A937G4M5_9BACT</name>
<dbReference type="AlphaFoldDB" id="A0A937G4M5"/>
<feature type="domain" description="Helix-turn-helix type 11" evidence="1">
    <location>
        <begin position="21"/>
        <end position="51"/>
    </location>
</feature>
<keyword evidence="3" id="KW-1185">Reference proteome</keyword>
<accession>A0A937G4M5</accession>
<dbReference type="SUPFAM" id="SSF46785">
    <property type="entry name" value="Winged helix' DNA-binding domain"/>
    <property type="match status" value="1"/>
</dbReference>
<comment type="caution">
    <text evidence="2">The sequence shown here is derived from an EMBL/GenBank/DDBJ whole genome shotgun (WGS) entry which is preliminary data.</text>
</comment>
<dbReference type="EMBL" id="JAEUGD010000067">
    <property type="protein sequence ID" value="MBL6449910.1"/>
    <property type="molecule type" value="Genomic_DNA"/>
</dbReference>
<protein>
    <submittedName>
        <fullName evidence="2">HTH domain-containing protein</fullName>
    </submittedName>
</protein>
<organism evidence="2 3">
    <name type="scientific">Fulvivirga marina</name>
    <dbReference type="NCBI Taxonomy" id="2494733"/>
    <lineage>
        <taxon>Bacteria</taxon>
        <taxon>Pseudomonadati</taxon>
        <taxon>Bacteroidota</taxon>
        <taxon>Cytophagia</taxon>
        <taxon>Cytophagales</taxon>
        <taxon>Fulvivirgaceae</taxon>
        <taxon>Fulvivirga</taxon>
    </lineage>
</organism>
<evidence type="ECO:0000313" key="3">
    <source>
        <dbReference type="Proteomes" id="UP000614216"/>
    </source>
</evidence>
<dbReference type="InterPro" id="IPR036388">
    <property type="entry name" value="WH-like_DNA-bd_sf"/>
</dbReference>